<dbReference type="Proteomes" id="UP000697995">
    <property type="component" value="Unassembled WGS sequence"/>
</dbReference>
<comment type="caution">
    <text evidence="4">The sequence shown here is derived from an EMBL/GenBank/DDBJ whole genome shotgun (WGS) entry which is preliminary data.</text>
</comment>
<dbReference type="Pfam" id="PF00072">
    <property type="entry name" value="Response_reg"/>
    <property type="match status" value="1"/>
</dbReference>
<evidence type="ECO:0000313" key="5">
    <source>
        <dbReference type="Proteomes" id="UP000697995"/>
    </source>
</evidence>
<feature type="domain" description="Response regulatory" evidence="3">
    <location>
        <begin position="8"/>
        <end position="127"/>
    </location>
</feature>
<dbReference type="SUPFAM" id="SSF52172">
    <property type="entry name" value="CheY-like"/>
    <property type="match status" value="1"/>
</dbReference>
<evidence type="ECO:0000256" key="1">
    <source>
        <dbReference type="ARBA" id="ARBA00022553"/>
    </source>
</evidence>
<gene>
    <name evidence="4" type="ORF">CKO45_26805</name>
</gene>
<evidence type="ECO:0000256" key="2">
    <source>
        <dbReference type="PROSITE-ProRule" id="PRU00169"/>
    </source>
</evidence>
<name>A0ABS1D4M0_9PROT</name>
<proteinExistence type="predicted"/>
<dbReference type="PANTHER" id="PTHR44591">
    <property type="entry name" value="STRESS RESPONSE REGULATOR PROTEIN 1"/>
    <property type="match status" value="1"/>
</dbReference>
<dbReference type="InterPro" id="IPR001789">
    <property type="entry name" value="Sig_transdc_resp-reg_receiver"/>
</dbReference>
<feature type="modified residue" description="4-aspartylphosphate" evidence="2">
    <location>
        <position position="58"/>
    </location>
</feature>
<keyword evidence="5" id="KW-1185">Reference proteome</keyword>
<keyword evidence="1 2" id="KW-0597">Phosphoprotein</keyword>
<dbReference type="EMBL" id="NRSG01000378">
    <property type="protein sequence ID" value="MBK1661811.1"/>
    <property type="molecule type" value="Genomic_DNA"/>
</dbReference>
<reference evidence="4 5" key="1">
    <citation type="journal article" date="2020" name="Microorganisms">
        <title>Osmotic Adaptation and Compatible Solute Biosynthesis of Phototrophic Bacteria as Revealed from Genome Analyses.</title>
        <authorList>
            <person name="Imhoff J.F."/>
            <person name="Rahn T."/>
            <person name="Kunzel S."/>
            <person name="Keller A."/>
            <person name="Neulinger S.C."/>
        </authorList>
    </citation>
    <scope>NUCLEOTIDE SEQUENCE [LARGE SCALE GENOMIC DNA]</scope>
    <source>
        <strain evidence="4 5">DSM 15382</strain>
    </source>
</reference>
<evidence type="ECO:0000259" key="3">
    <source>
        <dbReference type="PROSITE" id="PS50110"/>
    </source>
</evidence>
<evidence type="ECO:0000313" key="4">
    <source>
        <dbReference type="EMBL" id="MBK1661811.1"/>
    </source>
</evidence>
<dbReference type="Gene3D" id="3.40.50.2300">
    <property type="match status" value="1"/>
</dbReference>
<dbReference type="SMART" id="SM00448">
    <property type="entry name" value="REC"/>
    <property type="match status" value="1"/>
</dbReference>
<dbReference type="PANTHER" id="PTHR44591:SF21">
    <property type="entry name" value="TWO-COMPONENT RESPONSE REGULATOR"/>
    <property type="match status" value="1"/>
</dbReference>
<dbReference type="InterPro" id="IPR050595">
    <property type="entry name" value="Bact_response_regulator"/>
</dbReference>
<dbReference type="PROSITE" id="PS50110">
    <property type="entry name" value="RESPONSE_REGULATORY"/>
    <property type="match status" value="1"/>
</dbReference>
<organism evidence="4 5">
    <name type="scientific">Paracraurococcus ruber</name>
    <dbReference type="NCBI Taxonomy" id="77675"/>
    <lineage>
        <taxon>Bacteria</taxon>
        <taxon>Pseudomonadati</taxon>
        <taxon>Pseudomonadota</taxon>
        <taxon>Alphaproteobacteria</taxon>
        <taxon>Acetobacterales</taxon>
        <taxon>Roseomonadaceae</taxon>
        <taxon>Paracraurococcus</taxon>
    </lineage>
</organism>
<accession>A0ABS1D4M0</accession>
<dbReference type="InterPro" id="IPR011006">
    <property type="entry name" value="CheY-like_superfamily"/>
</dbReference>
<protein>
    <recommendedName>
        <fullName evidence="3">Response regulatory domain-containing protein</fullName>
    </recommendedName>
</protein>
<sequence length="143" mass="13943">MVPRAAAALLLVDDEPAVRAVLGAGLAAQGFQVTEAEGAAAALDWLEAGGRPDAMVTDLAMPGGVDGLGLLQAARRRLPGLPAVLITGHAGDAAQGALQAAAAAGPFAVLRKPAAAEAVAAQVVTVLRGSPPAEAGREAGTGR</sequence>